<dbReference type="EMBL" id="JAPKFM010000030">
    <property type="protein sequence ID" value="MCX2966670.1"/>
    <property type="molecule type" value="Genomic_DNA"/>
</dbReference>
<dbReference type="GO" id="GO:0016020">
    <property type="term" value="C:membrane"/>
    <property type="evidence" value="ECO:0007669"/>
    <property type="project" value="TreeGrafter"/>
</dbReference>
<reference evidence="2" key="1">
    <citation type="submission" date="2022-10" db="EMBL/GenBank/DDBJ databases">
        <title>WGS of marine actinomycetes from Thailand.</title>
        <authorList>
            <person name="Thawai C."/>
        </authorList>
    </citation>
    <scope>NUCLEOTIDE SEQUENCE</scope>
    <source>
        <strain evidence="2">SW21</strain>
    </source>
</reference>
<dbReference type="Pfam" id="PF06966">
    <property type="entry name" value="DUF1295"/>
    <property type="match status" value="1"/>
</dbReference>
<feature type="transmembrane region" description="Helical" evidence="1">
    <location>
        <begin position="247"/>
        <end position="267"/>
    </location>
</feature>
<evidence type="ECO:0000313" key="2">
    <source>
        <dbReference type="EMBL" id="MCX2966670.1"/>
    </source>
</evidence>
<feature type="transmembrane region" description="Helical" evidence="1">
    <location>
        <begin position="39"/>
        <end position="59"/>
    </location>
</feature>
<keyword evidence="3" id="KW-1185">Reference proteome</keyword>
<dbReference type="RefSeq" id="WP_266063454.1">
    <property type="nucleotide sequence ID" value="NZ_JAPKFM010000030.1"/>
</dbReference>
<proteinExistence type="predicted"/>
<dbReference type="PANTHER" id="PTHR32251">
    <property type="entry name" value="3-OXO-5-ALPHA-STEROID 4-DEHYDROGENASE"/>
    <property type="match status" value="1"/>
</dbReference>
<gene>
    <name evidence="2" type="ORF">OSB52_21565</name>
</gene>
<keyword evidence="1" id="KW-0812">Transmembrane</keyword>
<feature type="transmembrane region" description="Helical" evidence="1">
    <location>
        <begin position="142"/>
        <end position="163"/>
    </location>
</feature>
<feature type="transmembrane region" description="Helical" evidence="1">
    <location>
        <begin position="97"/>
        <end position="121"/>
    </location>
</feature>
<dbReference type="AlphaFoldDB" id="A0A9X3D8B6"/>
<feature type="transmembrane region" description="Helical" evidence="1">
    <location>
        <begin position="175"/>
        <end position="194"/>
    </location>
</feature>
<organism evidence="2 3">
    <name type="scientific">Gordonia aquimaris</name>
    <dbReference type="NCBI Taxonomy" id="2984863"/>
    <lineage>
        <taxon>Bacteria</taxon>
        <taxon>Bacillati</taxon>
        <taxon>Actinomycetota</taxon>
        <taxon>Actinomycetes</taxon>
        <taxon>Mycobacteriales</taxon>
        <taxon>Gordoniaceae</taxon>
        <taxon>Gordonia</taxon>
    </lineage>
</organism>
<dbReference type="Gene3D" id="1.20.120.1630">
    <property type="match status" value="1"/>
</dbReference>
<dbReference type="Proteomes" id="UP001143347">
    <property type="component" value="Unassembled WGS sequence"/>
</dbReference>
<dbReference type="InterPro" id="IPR010721">
    <property type="entry name" value="UstE-like"/>
</dbReference>
<accession>A0A9X3D8B6</accession>
<feature type="transmembrane region" description="Helical" evidence="1">
    <location>
        <begin position="12"/>
        <end position="33"/>
    </location>
</feature>
<protein>
    <submittedName>
        <fullName evidence="2">DUF1295 domain-containing protein</fullName>
    </submittedName>
</protein>
<sequence length="304" mass="34060">MSRQSPSGRVTALVRVTFAYLLAIAVAVLWLLWGPATGVLWLDTLIADLLATVVIFGFSRVHHNSSFYDAYWSVIPPLLLGYWWWQSDLGVDDLRTWLLFIVVAVWAVRLTANWVGTFPGLHHEDWRYAQLRADAGRWELPVDLFAIHVIPTLQVFAGMVPAYVAVTHPAQGPTWLVVVAFLVGLSAVGLETIADGQLRRFVRSARGGDVMDRGVWGWSRHPNYFGEFSFWFSLALFGVAASPADAWWLFIGAAVMLALFEGASIPMMERRSLARRPGYQSVIDRVPRFVPRPPRAGGAVRTRR</sequence>
<comment type="caution">
    <text evidence="2">The sequence shown here is derived from an EMBL/GenBank/DDBJ whole genome shotgun (WGS) entry which is preliminary data.</text>
</comment>
<name>A0A9X3D8B6_9ACTN</name>
<evidence type="ECO:0000313" key="3">
    <source>
        <dbReference type="Proteomes" id="UP001143347"/>
    </source>
</evidence>
<keyword evidence="1" id="KW-1133">Transmembrane helix</keyword>
<keyword evidence="1" id="KW-0472">Membrane</keyword>
<evidence type="ECO:0000256" key="1">
    <source>
        <dbReference type="SAM" id="Phobius"/>
    </source>
</evidence>
<dbReference type="PANTHER" id="PTHR32251:SF23">
    <property type="entry name" value="3-OXO-5-ALPHA-STEROID 4-DEHYDROGENASE (DUF1295)"/>
    <property type="match status" value="1"/>
</dbReference>